<dbReference type="OrthoDB" id="7552381at2759"/>
<dbReference type="AlphaFoldDB" id="A0A0J7K2W7"/>
<dbReference type="UniPathway" id="UPA00057">
    <property type="reaction ID" value="UER00098"/>
</dbReference>
<dbReference type="InterPro" id="IPR006204">
    <property type="entry name" value="GHMP_kinase_N_dom"/>
</dbReference>
<reference evidence="11 12" key="1">
    <citation type="submission" date="2015-04" db="EMBL/GenBank/DDBJ databases">
        <title>Lasius niger genome sequencing.</title>
        <authorList>
            <person name="Konorov E.A."/>
            <person name="Nikitin M.A."/>
            <person name="Kirill M.V."/>
            <person name="Chang P."/>
        </authorList>
    </citation>
    <scope>NUCLEOTIDE SEQUENCE [LARGE SCALE GENOMIC DNA]</scope>
    <source>
        <tissue evidence="11">Whole</tissue>
    </source>
</reference>
<evidence type="ECO:0000256" key="7">
    <source>
        <dbReference type="ARBA" id="ARBA00022842"/>
    </source>
</evidence>
<comment type="pathway">
    <text evidence="9">Isoprenoid biosynthesis; isopentenyl diphosphate biosynthesis via mevalonate pathway; isopentenyl diphosphate from (R)-mevalonate: step 1/3.</text>
</comment>
<dbReference type="SUPFAM" id="SSF54211">
    <property type="entry name" value="Ribosomal protein S5 domain 2-like"/>
    <property type="match status" value="1"/>
</dbReference>
<protein>
    <submittedName>
        <fullName evidence="11">Mevalonate kinase</fullName>
    </submittedName>
</protein>
<evidence type="ECO:0000256" key="2">
    <source>
        <dbReference type="ARBA" id="ARBA00022516"/>
    </source>
</evidence>
<dbReference type="Proteomes" id="UP000036403">
    <property type="component" value="Unassembled WGS sequence"/>
</dbReference>
<evidence type="ECO:0000256" key="1">
    <source>
        <dbReference type="ARBA" id="ARBA00022490"/>
    </source>
</evidence>
<keyword evidence="1" id="KW-0963">Cytoplasm</keyword>
<keyword evidence="8" id="KW-0443">Lipid metabolism</keyword>
<keyword evidence="3" id="KW-0808">Transferase</keyword>
<proteinExistence type="predicted"/>
<keyword evidence="12" id="KW-1185">Reference proteome</keyword>
<dbReference type="GO" id="GO:0019287">
    <property type="term" value="P:isopentenyl diphosphate biosynthetic process, mevalonate pathway"/>
    <property type="evidence" value="ECO:0007669"/>
    <property type="project" value="UniProtKB-UniPathway"/>
</dbReference>
<dbReference type="InterPro" id="IPR006205">
    <property type="entry name" value="Mev_gal_kin"/>
</dbReference>
<evidence type="ECO:0000313" key="11">
    <source>
        <dbReference type="EMBL" id="KMQ84551.1"/>
    </source>
</evidence>
<feature type="non-terminal residue" evidence="11">
    <location>
        <position position="284"/>
    </location>
</feature>
<evidence type="ECO:0000256" key="4">
    <source>
        <dbReference type="ARBA" id="ARBA00022741"/>
    </source>
</evidence>
<dbReference type="GO" id="GO:0005829">
    <property type="term" value="C:cytosol"/>
    <property type="evidence" value="ECO:0007669"/>
    <property type="project" value="TreeGrafter"/>
</dbReference>
<sequence length="284" mass="32955">MYENRVVSASLDRRTTLNFYELPNEQGIEIRFPNVNLSLDVPLETVVNFLLYNDMVNIVENKTRLIKYVRHFITFNGMWSTHEQKFSLQIFFFLLSAFAYYDGLGIRPFRVDVSTDLSIGGGLGSSTSFAVCLAACFRHWARLQQGDHDVFDENDLSQIYEHSALCEEFIQNFAFAFDNYVCIHGKITYSKFENGQQFTIDRMDVPEMKILLINSNICQNNRERLQKVAKIKHNNTIYADGRLRAINEISKKIYDKLKIIKSQTNPEPNPTLLELQATTYNELQ</sequence>
<dbReference type="Gene3D" id="3.30.230.10">
    <property type="match status" value="1"/>
</dbReference>
<dbReference type="InterPro" id="IPR020568">
    <property type="entry name" value="Ribosomal_Su5_D2-typ_SF"/>
</dbReference>
<keyword evidence="5 11" id="KW-0418">Kinase</keyword>
<keyword evidence="6" id="KW-0067">ATP-binding</keyword>
<evidence type="ECO:0000256" key="9">
    <source>
        <dbReference type="ARBA" id="ARBA00029438"/>
    </source>
</evidence>
<dbReference type="STRING" id="67767.A0A0J7K2W7"/>
<dbReference type="GO" id="GO:0006695">
    <property type="term" value="P:cholesterol biosynthetic process"/>
    <property type="evidence" value="ECO:0007669"/>
    <property type="project" value="TreeGrafter"/>
</dbReference>
<evidence type="ECO:0000259" key="10">
    <source>
        <dbReference type="Pfam" id="PF00288"/>
    </source>
</evidence>
<evidence type="ECO:0000256" key="5">
    <source>
        <dbReference type="ARBA" id="ARBA00022777"/>
    </source>
</evidence>
<dbReference type="PANTHER" id="PTHR43290">
    <property type="entry name" value="MEVALONATE KINASE"/>
    <property type="match status" value="1"/>
</dbReference>
<dbReference type="GO" id="GO:0005524">
    <property type="term" value="F:ATP binding"/>
    <property type="evidence" value="ECO:0007669"/>
    <property type="project" value="UniProtKB-KW"/>
</dbReference>
<dbReference type="Pfam" id="PF00288">
    <property type="entry name" value="GHMP_kinases_N"/>
    <property type="match status" value="1"/>
</dbReference>
<name>A0A0J7K2W7_LASNI</name>
<evidence type="ECO:0000256" key="8">
    <source>
        <dbReference type="ARBA" id="ARBA00023098"/>
    </source>
</evidence>
<feature type="domain" description="GHMP kinase N-terminal" evidence="10">
    <location>
        <begin position="102"/>
        <end position="151"/>
    </location>
</feature>
<evidence type="ECO:0000313" key="12">
    <source>
        <dbReference type="Proteomes" id="UP000036403"/>
    </source>
</evidence>
<organism evidence="11 12">
    <name type="scientific">Lasius niger</name>
    <name type="common">Black garden ant</name>
    <dbReference type="NCBI Taxonomy" id="67767"/>
    <lineage>
        <taxon>Eukaryota</taxon>
        <taxon>Metazoa</taxon>
        <taxon>Ecdysozoa</taxon>
        <taxon>Arthropoda</taxon>
        <taxon>Hexapoda</taxon>
        <taxon>Insecta</taxon>
        <taxon>Pterygota</taxon>
        <taxon>Neoptera</taxon>
        <taxon>Endopterygota</taxon>
        <taxon>Hymenoptera</taxon>
        <taxon>Apocrita</taxon>
        <taxon>Aculeata</taxon>
        <taxon>Formicoidea</taxon>
        <taxon>Formicidae</taxon>
        <taxon>Formicinae</taxon>
        <taxon>Lasius</taxon>
        <taxon>Lasius</taxon>
    </lineage>
</organism>
<dbReference type="Gene3D" id="3.30.70.890">
    <property type="entry name" value="GHMP kinase, C-terminal domain"/>
    <property type="match status" value="1"/>
</dbReference>
<evidence type="ECO:0000256" key="6">
    <source>
        <dbReference type="ARBA" id="ARBA00022840"/>
    </source>
</evidence>
<keyword evidence="4" id="KW-0547">Nucleotide-binding</keyword>
<dbReference type="EMBL" id="LBMM01016112">
    <property type="protein sequence ID" value="KMQ84551.1"/>
    <property type="molecule type" value="Genomic_DNA"/>
</dbReference>
<dbReference type="GO" id="GO:0004496">
    <property type="term" value="F:mevalonate kinase activity"/>
    <property type="evidence" value="ECO:0007669"/>
    <property type="project" value="InterPro"/>
</dbReference>
<accession>A0A0J7K2W7</accession>
<dbReference type="InterPro" id="IPR014721">
    <property type="entry name" value="Ribsml_uS5_D2-typ_fold_subgr"/>
</dbReference>
<comment type="caution">
    <text evidence="11">The sequence shown here is derived from an EMBL/GenBank/DDBJ whole genome shotgun (WGS) entry which is preliminary data.</text>
</comment>
<dbReference type="PaxDb" id="67767-A0A0J7K2W7"/>
<keyword evidence="2" id="KW-0444">Lipid biosynthesis</keyword>
<keyword evidence="7" id="KW-0460">Magnesium</keyword>
<evidence type="ECO:0000256" key="3">
    <source>
        <dbReference type="ARBA" id="ARBA00022679"/>
    </source>
</evidence>
<gene>
    <name evidence="11" type="ORF">RF55_17563</name>
</gene>
<dbReference type="InterPro" id="IPR036554">
    <property type="entry name" value="GHMP_kinase_C_sf"/>
</dbReference>
<dbReference type="PANTHER" id="PTHR43290:SF2">
    <property type="entry name" value="MEVALONATE KINASE"/>
    <property type="match status" value="1"/>
</dbReference>